<dbReference type="Gene3D" id="2.160.10.10">
    <property type="entry name" value="Hexapeptide repeat proteins"/>
    <property type="match status" value="1"/>
</dbReference>
<dbReference type="OrthoDB" id="708224at2"/>
<dbReference type="Gene3D" id="3.40.50.20">
    <property type="match status" value="1"/>
</dbReference>
<dbReference type="Proteomes" id="UP000184092">
    <property type="component" value="Unassembled WGS sequence"/>
</dbReference>
<sequence>MRSLYIIGGGGFATEVLFVIERMSIIKKEWRNIYVIDDNIEKGKKVREYEIVGDVDYLLTLDDDIDVVVTINDTSIRKQIVNKILRNKKNVYFPNIIDTTSIIDEKYLQIGNGNIIMHFVVLSTNLILGDFNIFNSYTGVGHDTIMGDFNTFNPRVAISGNVVMKDLNNFGVNSTVLQNKKIGSDNQIWMNSSIVKNLKDGGKYFGVPAKKISL</sequence>
<evidence type="ECO:0000313" key="5">
    <source>
        <dbReference type="Proteomes" id="UP000184092"/>
    </source>
</evidence>
<dbReference type="CDD" id="cd03360">
    <property type="entry name" value="LbH_AT_putative"/>
    <property type="match status" value="1"/>
</dbReference>
<proteinExistence type="inferred from homology"/>
<gene>
    <name evidence="4" type="ORF">SAMN05216269_10935</name>
</gene>
<dbReference type="InterPro" id="IPR041561">
    <property type="entry name" value="PglD_N"/>
</dbReference>
<dbReference type="PANTHER" id="PTHR43300">
    <property type="entry name" value="ACETYLTRANSFERASE"/>
    <property type="match status" value="1"/>
</dbReference>
<keyword evidence="5" id="KW-1185">Reference proteome</keyword>
<feature type="domain" description="PglD N-terminal" evidence="3">
    <location>
        <begin position="4"/>
        <end position="84"/>
    </location>
</feature>
<organism evidence="4 5">
    <name type="scientific">Flavobacterium xinjiangense</name>
    <dbReference type="NCBI Taxonomy" id="178356"/>
    <lineage>
        <taxon>Bacteria</taxon>
        <taxon>Pseudomonadati</taxon>
        <taxon>Bacteroidota</taxon>
        <taxon>Flavobacteriia</taxon>
        <taxon>Flavobacteriales</taxon>
        <taxon>Flavobacteriaceae</taxon>
        <taxon>Flavobacterium</taxon>
    </lineage>
</organism>
<dbReference type="InterPro" id="IPR050179">
    <property type="entry name" value="Trans_hexapeptide_repeat"/>
</dbReference>
<dbReference type="EMBL" id="FRCL01000009">
    <property type="protein sequence ID" value="SHM94114.1"/>
    <property type="molecule type" value="Genomic_DNA"/>
</dbReference>
<protein>
    <submittedName>
        <fullName evidence="4">Sugar O-acyltransferase, sialic acid O-acetyltransferase NeuD family</fullName>
    </submittedName>
</protein>
<dbReference type="Pfam" id="PF17836">
    <property type="entry name" value="PglD_N"/>
    <property type="match status" value="1"/>
</dbReference>
<evidence type="ECO:0000256" key="1">
    <source>
        <dbReference type="ARBA" id="ARBA00007274"/>
    </source>
</evidence>
<dbReference type="PANTHER" id="PTHR43300:SF7">
    <property type="entry name" value="UDP-N-ACETYLBACILLOSAMINE N-ACETYLTRANSFERASE"/>
    <property type="match status" value="1"/>
</dbReference>
<name>A0A1M7MSW7_9FLAO</name>
<evidence type="ECO:0000259" key="3">
    <source>
        <dbReference type="Pfam" id="PF17836"/>
    </source>
</evidence>
<keyword evidence="4" id="KW-0808">Transferase</keyword>
<dbReference type="RefSeq" id="WP_073209602.1">
    <property type="nucleotide sequence ID" value="NZ_FRCL01000009.1"/>
</dbReference>
<feature type="site" description="Increases basicity of active site His" evidence="2">
    <location>
        <position position="143"/>
    </location>
</feature>
<feature type="active site" description="Proton acceptor" evidence="2">
    <location>
        <position position="142"/>
    </location>
</feature>
<accession>A0A1M7MSW7</accession>
<evidence type="ECO:0000256" key="2">
    <source>
        <dbReference type="PIRSR" id="PIRSR620019-1"/>
    </source>
</evidence>
<reference evidence="5" key="1">
    <citation type="submission" date="2016-11" db="EMBL/GenBank/DDBJ databases">
        <authorList>
            <person name="Varghese N."/>
            <person name="Submissions S."/>
        </authorList>
    </citation>
    <scope>NUCLEOTIDE SEQUENCE [LARGE SCALE GENOMIC DNA]</scope>
    <source>
        <strain evidence="5">CGMCC 1.2749</strain>
    </source>
</reference>
<dbReference type="STRING" id="178356.SAMN05216269_10935"/>
<dbReference type="GO" id="GO:0016746">
    <property type="term" value="F:acyltransferase activity"/>
    <property type="evidence" value="ECO:0007669"/>
    <property type="project" value="UniProtKB-KW"/>
</dbReference>
<dbReference type="AlphaFoldDB" id="A0A1M7MSW7"/>
<comment type="similarity">
    <text evidence="1">Belongs to the transferase hexapeptide repeat family.</text>
</comment>
<evidence type="ECO:0000313" key="4">
    <source>
        <dbReference type="EMBL" id="SHM94114.1"/>
    </source>
</evidence>
<dbReference type="InterPro" id="IPR020019">
    <property type="entry name" value="AcTrfase_PglD-like"/>
</dbReference>
<dbReference type="SUPFAM" id="SSF51161">
    <property type="entry name" value="Trimeric LpxA-like enzymes"/>
    <property type="match status" value="1"/>
</dbReference>
<dbReference type="InterPro" id="IPR011004">
    <property type="entry name" value="Trimer_LpxA-like_sf"/>
</dbReference>
<keyword evidence="4" id="KW-0012">Acyltransferase</keyword>